<evidence type="ECO:0000313" key="3">
    <source>
        <dbReference type="Proteomes" id="UP000184330"/>
    </source>
</evidence>
<accession>A0A1L7WF50</accession>
<protein>
    <recommendedName>
        <fullName evidence="1">Beta-lactamase-related domain-containing protein</fullName>
    </recommendedName>
</protein>
<evidence type="ECO:0000313" key="2">
    <source>
        <dbReference type="EMBL" id="CZR51359.1"/>
    </source>
</evidence>
<keyword evidence="3" id="KW-1185">Reference proteome</keyword>
<dbReference type="AlphaFoldDB" id="A0A1L7WF50"/>
<dbReference type="Pfam" id="PF00144">
    <property type="entry name" value="Beta-lactamase"/>
    <property type="match status" value="1"/>
</dbReference>
<dbReference type="Gene3D" id="3.40.710.10">
    <property type="entry name" value="DD-peptidase/beta-lactamase superfamily"/>
    <property type="match status" value="1"/>
</dbReference>
<evidence type="ECO:0000259" key="1">
    <source>
        <dbReference type="Pfam" id="PF00144"/>
    </source>
</evidence>
<dbReference type="SUPFAM" id="SSF56601">
    <property type="entry name" value="beta-lactamase/transpeptidase-like"/>
    <property type="match status" value="1"/>
</dbReference>
<dbReference type="InterPro" id="IPR012338">
    <property type="entry name" value="Beta-lactam/transpept-like"/>
</dbReference>
<name>A0A1L7WF50_9HELO</name>
<feature type="domain" description="Beta-lactamase-related" evidence="1">
    <location>
        <begin position="12"/>
        <end position="87"/>
    </location>
</feature>
<dbReference type="EMBL" id="FJOG01000001">
    <property type="protein sequence ID" value="CZR51359.1"/>
    <property type="molecule type" value="Genomic_DNA"/>
</dbReference>
<dbReference type="Proteomes" id="UP000184330">
    <property type="component" value="Unassembled WGS sequence"/>
</dbReference>
<organism evidence="2 3">
    <name type="scientific">Phialocephala subalpina</name>
    <dbReference type="NCBI Taxonomy" id="576137"/>
    <lineage>
        <taxon>Eukaryota</taxon>
        <taxon>Fungi</taxon>
        <taxon>Dikarya</taxon>
        <taxon>Ascomycota</taxon>
        <taxon>Pezizomycotina</taxon>
        <taxon>Leotiomycetes</taxon>
        <taxon>Helotiales</taxon>
        <taxon>Mollisiaceae</taxon>
        <taxon>Phialocephala</taxon>
        <taxon>Phialocephala fortinii species complex</taxon>
    </lineage>
</organism>
<dbReference type="InterPro" id="IPR001466">
    <property type="entry name" value="Beta-lactam-related"/>
</dbReference>
<sequence>MGDSAGRFRRLRTVVEELARIGGIPRLTVVVMTRGTLVYQNSFGYRDLKASLSVNDKWIFPRCSLTKAVTAAAFSLLVDEGRAALDTLNYFAITTAWNEVTASQSAPKTIAPLPRTTGCVSSMAWRDYIHFADTHFEPKGMDSIFLVTPPASADNVAKCYNTLIDGTPALNNAP</sequence>
<dbReference type="OrthoDB" id="5946976at2759"/>
<dbReference type="InterPro" id="IPR050789">
    <property type="entry name" value="Diverse_Enzym_Activities"/>
</dbReference>
<reference evidence="2 3" key="1">
    <citation type="submission" date="2016-03" db="EMBL/GenBank/DDBJ databases">
        <authorList>
            <person name="Ploux O."/>
        </authorList>
    </citation>
    <scope>NUCLEOTIDE SEQUENCE [LARGE SCALE GENOMIC DNA]</scope>
    <source>
        <strain evidence="2 3">UAMH 11012</strain>
    </source>
</reference>
<proteinExistence type="predicted"/>
<dbReference type="STRING" id="576137.A0A1L7WF50"/>
<dbReference type="PANTHER" id="PTHR43283:SF3">
    <property type="entry name" value="BETA-LACTAMASE FAMILY PROTEIN (AFU_ORTHOLOGUE AFUA_5G07500)"/>
    <property type="match status" value="1"/>
</dbReference>
<gene>
    <name evidence="2" type="ORF">PAC_01234</name>
</gene>
<dbReference type="PANTHER" id="PTHR43283">
    <property type="entry name" value="BETA-LACTAMASE-RELATED"/>
    <property type="match status" value="1"/>
</dbReference>